<reference evidence="2" key="1">
    <citation type="journal article" date="2020" name="Stud. Mycol.">
        <title>101 Dothideomycetes genomes: a test case for predicting lifestyles and emergence of pathogens.</title>
        <authorList>
            <person name="Haridas S."/>
            <person name="Albert R."/>
            <person name="Binder M."/>
            <person name="Bloem J."/>
            <person name="Labutti K."/>
            <person name="Salamov A."/>
            <person name="Andreopoulos B."/>
            <person name="Baker S."/>
            <person name="Barry K."/>
            <person name="Bills G."/>
            <person name="Bluhm B."/>
            <person name="Cannon C."/>
            <person name="Castanera R."/>
            <person name="Culley D."/>
            <person name="Daum C."/>
            <person name="Ezra D."/>
            <person name="Gonzalez J."/>
            <person name="Henrissat B."/>
            <person name="Kuo A."/>
            <person name="Liang C."/>
            <person name="Lipzen A."/>
            <person name="Lutzoni F."/>
            <person name="Magnuson J."/>
            <person name="Mondo S."/>
            <person name="Nolan M."/>
            <person name="Ohm R."/>
            <person name="Pangilinan J."/>
            <person name="Park H.-J."/>
            <person name="Ramirez L."/>
            <person name="Alfaro M."/>
            <person name="Sun H."/>
            <person name="Tritt A."/>
            <person name="Yoshinaga Y."/>
            <person name="Zwiers L.-H."/>
            <person name="Turgeon B."/>
            <person name="Goodwin S."/>
            <person name="Spatafora J."/>
            <person name="Crous P."/>
            <person name="Grigoriev I."/>
        </authorList>
    </citation>
    <scope>NUCLEOTIDE SEQUENCE</scope>
    <source>
        <strain evidence="2">CBS 123094</strain>
    </source>
</reference>
<gene>
    <name evidence="2" type="ORF">P154DRAFT_570295</name>
</gene>
<dbReference type="EMBL" id="ML977560">
    <property type="protein sequence ID" value="KAF2006229.1"/>
    <property type="molecule type" value="Genomic_DNA"/>
</dbReference>
<evidence type="ECO:0000313" key="2">
    <source>
        <dbReference type="EMBL" id="KAF2006229.1"/>
    </source>
</evidence>
<feature type="signal peptide" evidence="1">
    <location>
        <begin position="1"/>
        <end position="15"/>
    </location>
</feature>
<evidence type="ECO:0000256" key="1">
    <source>
        <dbReference type="SAM" id="SignalP"/>
    </source>
</evidence>
<name>A0A6A5WZK3_9PLEO</name>
<dbReference type="GO" id="GO:0008237">
    <property type="term" value="F:metallopeptidase activity"/>
    <property type="evidence" value="ECO:0007669"/>
    <property type="project" value="InterPro"/>
</dbReference>
<dbReference type="Gene3D" id="3.40.390.10">
    <property type="entry name" value="Collagenase (Catalytic Domain)"/>
    <property type="match status" value="1"/>
</dbReference>
<keyword evidence="3" id="KW-1185">Reference proteome</keyword>
<dbReference type="AlphaFoldDB" id="A0A6A5WZK3"/>
<keyword evidence="1" id="KW-0732">Signal</keyword>
<organism evidence="2 3">
    <name type="scientific">Amniculicola lignicola CBS 123094</name>
    <dbReference type="NCBI Taxonomy" id="1392246"/>
    <lineage>
        <taxon>Eukaryota</taxon>
        <taxon>Fungi</taxon>
        <taxon>Dikarya</taxon>
        <taxon>Ascomycota</taxon>
        <taxon>Pezizomycotina</taxon>
        <taxon>Dothideomycetes</taxon>
        <taxon>Pleosporomycetidae</taxon>
        <taxon>Pleosporales</taxon>
        <taxon>Amniculicolaceae</taxon>
        <taxon>Amniculicola</taxon>
    </lineage>
</organism>
<accession>A0A6A5WZK3</accession>
<evidence type="ECO:0000313" key="3">
    <source>
        <dbReference type="Proteomes" id="UP000799779"/>
    </source>
</evidence>
<sequence>MRSFLFFTLPLVALALPAPITSVTHTLDIREDFFPYVVENVCRDPDSRFPTVNRYEKMLHAVQMAREMAKLALKEWWDEGKHGEAAATYLAIPNDGTYKDNEYAQRVQANLHNVGLLDERLPFLSRSISVQCTDISDMCERDFEGKKKPVGGYAENTDHLDGRHYDVVMCQPFFLSDTPTHLAEYWPTQGDFKEAIGMSLLEVRKSGFFVVAGADKGVKNDAGKMLHEMMHIDLISADRPHIIDQMYNGQRAYTAPLIADWVLNYKAKPDVVVQNADSYTQFVNAVYFTSRFGFLPPPERITPLDERLECYGGGSAYVDKGQDKHVEEFCTKVAAEYQPGSSGEIAVPFNEGTPEHVLFRFVRNDRGKILPNDIKAQCIGVMRKLFHECDTSSGWKHGGGYAFSEGKDDKRVDVYTYYLDPKHERPDPIPEKLPSHCDVWFKFFNGYDEFFVSGGLWAGDDWGQSQLLPNLRRCGAITSWKFEYRAEPGDDGLEWDAYGTLPIGAQQWNCVRQAVVDSGGAPDIGCGGK</sequence>
<dbReference type="OrthoDB" id="1896086at2759"/>
<proteinExistence type="predicted"/>
<dbReference type="InterPro" id="IPR024079">
    <property type="entry name" value="MetalloPept_cat_dom_sf"/>
</dbReference>
<feature type="chain" id="PRO_5025502709" evidence="1">
    <location>
        <begin position="16"/>
        <end position="529"/>
    </location>
</feature>
<dbReference type="Pfam" id="PF18647">
    <property type="entry name" value="Fungal_lectin_2"/>
    <property type="match status" value="1"/>
</dbReference>
<protein>
    <submittedName>
        <fullName evidence="2">Uncharacterized protein</fullName>
    </submittedName>
</protein>
<dbReference type="Proteomes" id="UP000799779">
    <property type="component" value="Unassembled WGS sequence"/>
</dbReference>